<dbReference type="GO" id="GO:0006814">
    <property type="term" value="P:sodium ion transport"/>
    <property type="evidence" value="ECO:0007669"/>
    <property type="project" value="UniProtKB-KW"/>
</dbReference>
<keyword evidence="7" id="KW-0915">Sodium</keyword>
<dbReference type="EMBL" id="BMAW01031630">
    <property type="protein sequence ID" value="GFU22054.1"/>
    <property type="molecule type" value="Genomic_DNA"/>
</dbReference>
<feature type="transmembrane region" description="Helical" evidence="12">
    <location>
        <begin position="525"/>
        <end position="547"/>
    </location>
</feature>
<evidence type="ECO:0000256" key="7">
    <source>
        <dbReference type="ARBA" id="ARBA00023053"/>
    </source>
</evidence>
<evidence type="ECO:0000256" key="5">
    <source>
        <dbReference type="ARBA" id="ARBA00022692"/>
    </source>
</evidence>
<name>A0A8X6QJE5_NEPPI</name>
<gene>
    <name evidence="13" type="primary">slc5a8</name>
    <name evidence="13" type="ORF">NPIL_26631</name>
</gene>
<feature type="transmembrane region" description="Helical" evidence="12">
    <location>
        <begin position="416"/>
        <end position="433"/>
    </location>
</feature>
<dbReference type="PANTHER" id="PTHR42985:SF40">
    <property type="entry name" value="LD47995P-RELATED"/>
    <property type="match status" value="1"/>
</dbReference>
<keyword evidence="3" id="KW-0813">Transport</keyword>
<dbReference type="PROSITE" id="PS50283">
    <property type="entry name" value="NA_SOLUT_SYMP_3"/>
    <property type="match status" value="1"/>
</dbReference>
<evidence type="ECO:0000256" key="1">
    <source>
        <dbReference type="ARBA" id="ARBA00004651"/>
    </source>
</evidence>
<feature type="transmembrane region" description="Helical" evidence="12">
    <location>
        <begin position="48"/>
        <end position="67"/>
    </location>
</feature>
<feature type="transmembrane region" description="Helical" evidence="12">
    <location>
        <begin position="440"/>
        <end position="460"/>
    </location>
</feature>
<dbReference type="Proteomes" id="UP000887013">
    <property type="component" value="Unassembled WGS sequence"/>
</dbReference>
<keyword evidence="4" id="KW-1003">Cell membrane</keyword>
<evidence type="ECO:0000256" key="12">
    <source>
        <dbReference type="SAM" id="Phobius"/>
    </source>
</evidence>
<protein>
    <submittedName>
        <fullName evidence="13">Sodium-coupled monocarboxylate transporter 1</fullName>
    </submittedName>
</protein>
<dbReference type="CDD" id="cd11492">
    <property type="entry name" value="SLC5sbd_NIS-SMVT"/>
    <property type="match status" value="1"/>
</dbReference>
<comment type="caution">
    <text evidence="13">The sequence shown here is derived from an EMBL/GenBank/DDBJ whole genome shotgun (WGS) entry which is preliminary data.</text>
</comment>
<keyword evidence="9 12" id="KW-0472">Membrane</keyword>
<evidence type="ECO:0000256" key="4">
    <source>
        <dbReference type="ARBA" id="ARBA00022475"/>
    </source>
</evidence>
<reference evidence="13" key="1">
    <citation type="submission" date="2020-08" db="EMBL/GenBank/DDBJ databases">
        <title>Multicomponent nature underlies the extraordinary mechanical properties of spider dragline silk.</title>
        <authorList>
            <person name="Kono N."/>
            <person name="Nakamura H."/>
            <person name="Mori M."/>
            <person name="Yoshida Y."/>
            <person name="Ohtoshi R."/>
            <person name="Malay A.D."/>
            <person name="Moran D.A.P."/>
            <person name="Tomita M."/>
            <person name="Numata K."/>
            <person name="Arakawa K."/>
        </authorList>
    </citation>
    <scope>NUCLEOTIDE SEQUENCE</scope>
</reference>
<dbReference type="Pfam" id="PF00474">
    <property type="entry name" value="SSF"/>
    <property type="match status" value="1"/>
</dbReference>
<evidence type="ECO:0000256" key="3">
    <source>
        <dbReference type="ARBA" id="ARBA00022448"/>
    </source>
</evidence>
<keyword evidence="6 12" id="KW-1133">Transmembrane helix</keyword>
<keyword evidence="8" id="KW-0406">Ion transport</keyword>
<feature type="transmembrane region" description="Helical" evidence="12">
    <location>
        <begin position="6"/>
        <end position="27"/>
    </location>
</feature>
<evidence type="ECO:0000256" key="10">
    <source>
        <dbReference type="ARBA" id="ARBA00023201"/>
    </source>
</evidence>
<evidence type="ECO:0000256" key="8">
    <source>
        <dbReference type="ARBA" id="ARBA00023065"/>
    </source>
</evidence>
<dbReference type="GO" id="GO:0005886">
    <property type="term" value="C:plasma membrane"/>
    <property type="evidence" value="ECO:0007669"/>
    <property type="project" value="UniProtKB-SubCell"/>
</dbReference>
<dbReference type="InterPro" id="IPR001734">
    <property type="entry name" value="Na/solute_symporter"/>
</dbReference>
<feature type="transmembrane region" description="Helical" evidence="12">
    <location>
        <begin position="272"/>
        <end position="299"/>
    </location>
</feature>
<dbReference type="AlphaFoldDB" id="A0A8X6QJE5"/>
<evidence type="ECO:0000256" key="6">
    <source>
        <dbReference type="ARBA" id="ARBA00022989"/>
    </source>
</evidence>
<evidence type="ECO:0000313" key="14">
    <source>
        <dbReference type="Proteomes" id="UP000887013"/>
    </source>
</evidence>
<keyword evidence="14" id="KW-1185">Reference proteome</keyword>
<sequence length="615" mass="67497">MALALAVGDYAAIGVMLAVSTIIGLYFRFSGGRQKTMSEFLMAGKNMSIIPVGFSLMATFMSAIAIIGTPAEIYMYGTQFCVWLIGLPIGCMIASYGCLPTYYDLDVSTAYEYLEMRFGKTTRKIAGFTFILRSIFYTAVVLYSPSLALNAVTGLSTWTSILSLAAVCTFYCSLGGLKAVLWTDVFQATLMFVAVASVVVKGISDIGFTEVLDISDKGGRLIFFNMSPSLTERYTFWNSFLSGIFFGFETFGTNQAQVQRFLSVGNLKKAQWALFLSLILIIIFKVFCFAAGLVLYALFYDCDPMQNPDIHLSSPDQIMPYSIGKLLANVLFLPGLCIAGMFSGALSSVSSSLNSMTAVTMEDFIRPHCHCKSFSDKWMNRVAKFLAIVFGGLSLLVILCVVNFRGVMEASNVLNGIPVGSIAGVYILAMFTTTANEPGILLGCVSGITVNAWIAIGAYLTKTKVTHLPQSIAGCPVSTNETSFADNFYFNAQNASSLFTSKTEHIAEILNEENRFDFPLYAISFWWYPIIGMIVSVTVGYFSSLLIGCWKDTPDVNPNCISPFVRNLYFKSKESDSSKRKEWNLKEICHSDHKNGGEVQKKYSTHLVSSRNACG</sequence>
<proteinExistence type="inferred from homology"/>
<feature type="transmembrane region" description="Helical" evidence="12">
    <location>
        <begin position="73"/>
        <end position="99"/>
    </location>
</feature>
<evidence type="ECO:0000256" key="11">
    <source>
        <dbReference type="RuleBase" id="RU362091"/>
    </source>
</evidence>
<dbReference type="PANTHER" id="PTHR42985">
    <property type="entry name" value="SODIUM-COUPLED MONOCARBOXYLATE TRANSPORTER"/>
    <property type="match status" value="1"/>
</dbReference>
<evidence type="ECO:0000256" key="2">
    <source>
        <dbReference type="ARBA" id="ARBA00006434"/>
    </source>
</evidence>
<feature type="transmembrane region" description="Helical" evidence="12">
    <location>
        <begin position="326"/>
        <end position="346"/>
    </location>
</feature>
<feature type="transmembrane region" description="Helical" evidence="12">
    <location>
        <begin position="125"/>
        <end position="143"/>
    </location>
</feature>
<evidence type="ECO:0000256" key="9">
    <source>
        <dbReference type="ARBA" id="ARBA00023136"/>
    </source>
</evidence>
<dbReference type="InterPro" id="IPR038377">
    <property type="entry name" value="Na/Glc_symporter_sf"/>
</dbReference>
<feature type="transmembrane region" description="Helical" evidence="12">
    <location>
        <begin position="155"/>
        <end position="174"/>
    </location>
</feature>
<evidence type="ECO:0000313" key="13">
    <source>
        <dbReference type="EMBL" id="GFU22054.1"/>
    </source>
</evidence>
<dbReference type="GO" id="GO:0015293">
    <property type="term" value="F:symporter activity"/>
    <property type="evidence" value="ECO:0007669"/>
    <property type="project" value="TreeGrafter"/>
</dbReference>
<dbReference type="InterPro" id="IPR051163">
    <property type="entry name" value="Sodium:Solute_Symporter_SSF"/>
</dbReference>
<dbReference type="NCBIfam" id="TIGR00813">
    <property type="entry name" value="sss"/>
    <property type="match status" value="1"/>
</dbReference>
<feature type="transmembrane region" description="Helical" evidence="12">
    <location>
        <begin position="234"/>
        <end position="251"/>
    </location>
</feature>
<dbReference type="Gene3D" id="1.20.1730.10">
    <property type="entry name" value="Sodium/glucose cotransporter"/>
    <property type="match status" value="1"/>
</dbReference>
<accession>A0A8X6QJE5</accession>
<organism evidence="13 14">
    <name type="scientific">Nephila pilipes</name>
    <name type="common">Giant wood spider</name>
    <name type="synonym">Nephila maculata</name>
    <dbReference type="NCBI Taxonomy" id="299642"/>
    <lineage>
        <taxon>Eukaryota</taxon>
        <taxon>Metazoa</taxon>
        <taxon>Ecdysozoa</taxon>
        <taxon>Arthropoda</taxon>
        <taxon>Chelicerata</taxon>
        <taxon>Arachnida</taxon>
        <taxon>Araneae</taxon>
        <taxon>Araneomorphae</taxon>
        <taxon>Entelegynae</taxon>
        <taxon>Araneoidea</taxon>
        <taxon>Nephilidae</taxon>
        <taxon>Nephila</taxon>
    </lineage>
</organism>
<keyword evidence="5 12" id="KW-0812">Transmembrane</keyword>
<feature type="transmembrane region" description="Helical" evidence="12">
    <location>
        <begin position="382"/>
        <end position="404"/>
    </location>
</feature>
<dbReference type="OrthoDB" id="6427242at2759"/>
<comment type="similarity">
    <text evidence="2 11">Belongs to the sodium:solute symporter (SSF) (TC 2.A.21) family.</text>
</comment>
<comment type="subcellular location">
    <subcellularLocation>
        <location evidence="1">Cell membrane</location>
        <topology evidence="1">Multi-pass membrane protein</topology>
    </subcellularLocation>
</comment>
<keyword evidence="10" id="KW-0739">Sodium transport</keyword>